<gene>
    <name evidence="1" type="ORF">NCTC12120_00632</name>
</gene>
<organism evidence="1 2">
    <name type="scientific">Cedecea neteri</name>
    <dbReference type="NCBI Taxonomy" id="158822"/>
    <lineage>
        <taxon>Bacteria</taxon>
        <taxon>Pseudomonadati</taxon>
        <taxon>Pseudomonadota</taxon>
        <taxon>Gammaproteobacteria</taxon>
        <taxon>Enterobacterales</taxon>
        <taxon>Enterobacteriaceae</taxon>
        <taxon>Cedecea</taxon>
    </lineage>
</organism>
<sequence length="99" mass="10135">MAITGVDFAVAAAEGNQAAPAQDNVKVTAGLLHRARRHVNAAVGRLHQIARAIARAFNLLCLSAFQIAAESLGIHVRQVVGVDLLLGQAAVCAADGGVD</sequence>
<protein>
    <submittedName>
        <fullName evidence="1">Uncharacterized protein</fullName>
    </submittedName>
</protein>
<dbReference type="AlphaFoldDB" id="A0A2X2SUP0"/>
<accession>A0A2X2SUP0</accession>
<evidence type="ECO:0000313" key="1">
    <source>
        <dbReference type="EMBL" id="SQA96862.1"/>
    </source>
</evidence>
<name>A0A2X2SUP0_9ENTR</name>
<proteinExistence type="predicted"/>
<reference evidence="1 2" key="1">
    <citation type="submission" date="2018-06" db="EMBL/GenBank/DDBJ databases">
        <authorList>
            <consortium name="Pathogen Informatics"/>
            <person name="Doyle S."/>
        </authorList>
    </citation>
    <scope>NUCLEOTIDE SEQUENCE [LARGE SCALE GENOMIC DNA]</scope>
    <source>
        <strain evidence="1 2">NCTC12120</strain>
    </source>
</reference>
<dbReference type="Proteomes" id="UP000251197">
    <property type="component" value="Unassembled WGS sequence"/>
</dbReference>
<dbReference type="EMBL" id="UAVU01000003">
    <property type="protein sequence ID" value="SQA96862.1"/>
    <property type="molecule type" value="Genomic_DNA"/>
</dbReference>
<evidence type="ECO:0000313" key="2">
    <source>
        <dbReference type="Proteomes" id="UP000251197"/>
    </source>
</evidence>